<reference evidence="4 6" key="2">
    <citation type="submission" date="2020-12" db="EMBL/GenBank/DDBJ databases">
        <title>Identification and biosynthesis of polyene macrolides produced by Streptomyces alfalfae Men-myco-93-63.</title>
        <authorList>
            <person name="Liu D."/>
            <person name="Li Y."/>
            <person name="Liu L."/>
            <person name="Han X."/>
            <person name="Shen F."/>
        </authorList>
    </citation>
    <scope>NUCLEOTIDE SEQUENCE [LARGE SCALE GENOMIC DNA]</scope>
    <source>
        <strain evidence="4 6">Men-myco-93-63</strain>
    </source>
</reference>
<accession>A0A1P8TQL0</accession>
<dbReference type="InterPro" id="IPR002563">
    <property type="entry name" value="Flavin_Rdtase-like_dom"/>
</dbReference>
<dbReference type="EMBL" id="CP015588">
    <property type="protein sequence ID" value="APY89937.1"/>
    <property type="molecule type" value="Genomic_DNA"/>
</dbReference>
<dbReference type="Pfam" id="PF01613">
    <property type="entry name" value="Flavin_Reduct"/>
    <property type="match status" value="1"/>
</dbReference>
<dbReference type="OrthoDB" id="9792858at2"/>
<feature type="domain" description="Flavin reductase like" evidence="2">
    <location>
        <begin position="18"/>
        <end position="163"/>
    </location>
</feature>
<dbReference type="PANTHER" id="PTHR30466:SF1">
    <property type="entry name" value="FMN REDUCTASE (NADH) RUTF"/>
    <property type="match status" value="1"/>
</dbReference>
<dbReference type="SUPFAM" id="SSF50475">
    <property type="entry name" value="FMN-binding split barrel"/>
    <property type="match status" value="1"/>
</dbReference>
<dbReference type="InterPro" id="IPR050268">
    <property type="entry name" value="NADH-dep_flavin_reductase"/>
</dbReference>
<dbReference type="PANTHER" id="PTHR30466">
    <property type="entry name" value="FLAVIN REDUCTASE"/>
    <property type="match status" value="1"/>
</dbReference>
<evidence type="ECO:0000259" key="2">
    <source>
        <dbReference type="SMART" id="SM00903"/>
    </source>
</evidence>
<dbReference type="Proteomes" id="UP000187191">
    <property type="component" value="Chromosome"/>
</dbReference>
<dbReference type="GO" id="GO:0042602">
    <property type="term" value="F:riboflavin reductase (NADPH) activity"/>
    <property type="evidence" value="ECO:0007669"/>
    <property type="project" value="TreeGrafter"/>
</dbReference>
<dbReference type="RefSeq" id="WP_076687681.1">
    <property type="nucleotide sequence ID" value="NZ_CP015588.1"/>
</dbReference>
<evidence type="ECO:0000313" key="6">
    <source>
        <dbReference type="Proteomes" id="UP000596130"/>
    </source>
</evidence>
<keyword evidence="1" id="KW-0560">Oxidoreductase</keyword>
<reference evidence="3 5" key="1">
    <citation type="submission" date="2016-05" db="EMBL/GenBank/DDBJ databases">
        <authorList>
            <person name="Gu J."/>
        </authorList>
    </citation>
    <scope>NUCLEOTIDE SEQUENCE [LARGE SCALE GENOMIC DNA]</scope>
    <source>
        <strain evidence="3 5">ACCC40021</strain>
    </source>
</reference>
<keyword evidence="5" id="KW-1185">Reference proteome</keyword>
<sequence>MSTADPSSADVDDYRSLMSAFPTGVAVVTSLDTDAQPRGATCSSLCSVTLTPPTLLLCLNTTSSTLSAIRGSGGFAVNLLNSCARDTAVKFSTPVDDRFATVTWRRFGSSGHPWLVRDAFAVAECRATELSTVGSHTVVLGRVVSSFSLPGVPLLYGLRQFSRWAPQPQEAHPYAPEGV</sequence>
<dbReference type="Gene3D" id="2.30.110.10">
    <property type="entry name" value="Electron Transport, Fmn-binding Protein, Chain A"/>
    <property type="match status" value="1"/>
</dbReference>
<organism evidence="4 6">
    <name type="scientific">Streptomyces alfalfae</name>
    <dbReference type="NCBI Taxonomy" id="1642299"/>
    <lineage>
        <taxon>Bacteria</taxon>
        <taxon>Bacillati</taxon>
        <taxon>Actinomycetota</taxon>
        <taxon>Actinomycetes</taxon>
        <taxon>Kitasatosporales</taxon>
        <taxon>Streptomycetaceae</taxon>
        <taxon>Streptomyces</taxon>
    </lineage>
</organism>
<evidence type="ECO:0000313" key="5">
    <source>
        <dbReference type="Proteomes" id="UP000187191"/>
    </source>
</evidence>
<evidence type="ECO:0000313" key="4">
    <source>
        <dbReference type="EMBL" id="QQC87564.1"/>
    </source>
</evidence>
<dbReference type="EMBL" id="CP065959">
    <property type="protein sequence ID" value="QQC87564.1"/>
    <property type="molecule type" value="Genomic_DNA"/>
</dbReference>
<gene>
    <name evidence="3" type="ORF">A7J05_33485</name>
    <name evidence="4" type="ORF">I8755_03440</name>
</gene>
<dbReference type="AlphaFoldDB" id="A0A1P8TQL0"/>
<dbReference type="SMART" id="SM00903">
    <property type="entry name" value="Flavin_Reduct"/>
    <property type="match status" value="1"/>
</dbReference>
<proteinExistence type="predicted"/>
<dbReference type="InterPro" id="IPR012349">
    <property type="entry name" value="Split_barrel_FMN-bd"/>
</dbReference>
<dbReference type="GO" id="GO:0010181">
    <property type="term" value="F:FMN binding"/>
    <property type="evidence" value="ECO:0007669"/>
    <property type="project" value="InterPro"/>
</dbReference>
<evidence type="ECO:0000256" key="1">
    <source>
        <dbReference type="ARBA" id="ARBA00023002"/>
    </source>
</evidence>
<evidence type="ECO:0000313" key="3">
    <source>
        <dbReference type="EMBL" id="APY89937.1"/>
    </source>
</evidence>
<name>A0A1P8TQL0_9ACTN</name>
<dbReference type="KEGG" id="ssia:A7J05_33485"/>
<protein>
    <submittedName>
        <fullName evidence="4">Flavin reductase family protein</fullName>
    </submittedName>
</protein>
<dbReference type="Proteomes" id="UP000596130">
    <property type="component" value="Chromosome"/>
</dbReference>